<keyword evidence="1" id="KW-0812">Transmembrane</keyword>
<dbReference type="KEGG" id="dov:DSCO28_48200"/>
<protein>
    <submittedName>
        <fullName evidence="2">Uncharacterized protein</fullName>
    </submittedName>
</protein>
<dbReference type="EMBL" id="AP021876">
    <property type="protein sequence ID" value="BBO84254.1"/>
    <property type="molecule type" value="Genomic_DNA"/>
</dbReference>
<sequence length="66" mass="7637">MVDIVLVVSGVGLVVFLVLFVLCFITLESIAFFVHLMVRLFRRLISGLRKPHQQQMAPFFRFALTR</sequence>
<evidence type="ECO:0000313" key="2">
    <source>
        <dbReference type="EMBL" id="BBO84254.1"/>
    </source>
</evidence>
<dbReference type="Proteomes" id="UP000425960">
    <property type="component" value="Chromosome"/>
</dbReference>
<organism evidence="2 3">
    <name type="scientific">Desulfosarcina ovata subsp. sediminis</name>
    <dbReference type="NCBI Taxonomy" id="885957"/>
    <lineage>
        <taxon>Bacteria</taxon>
        <taxon>Pseudomonadati</taxon>
        <taxon>Thermodesulfobacteriota</taxon>
        <taxon>Desulfobacteria</taxon>
        <taxon>Desulfobacterales</taxon>
        <taxon>Desulfosarcinaceae</taxon>
        <taxon>Desulfosarcina</taxon>
    </lineage>
</organism>
<reference evidence="2 3" key="1">
    <citation type="submission" date="2019-11" db="EMBL/GenBank/DDBJ databases">
        <title>Comparative genomics of hydrocarbon-degrading Desulfosarcina strains.</title>
        <authorList>
            <person name="Watanabe M."/>
            <person name="Kojima H."/>
            <person name="Fukui M."/>
        </authorList>
    </citation>
    <scope>NUCLEOTIDE SEQUENCE [LARGE SCALE GENOMIC DNA]</scope>
    <source>
        <strain evidence="2 3">28bB2T</strain>
    </source>
</reference>
<feature type="transmembrane region" description="Helical" evidence="1">
    <location>
        <begin position="6"/>
        <end position="34"/>
    </location>
</feature>
<keyword evidence="1" id="KW-0472">Membrane</keyword>
<evidence type="ECO:0000256" key="1">
    <source>
        <dbReference type="SAM" id="Phobius"/>
    </source>
</evidence>
<evidence type="ECO:0000313" key="3">
    <source>
        <dbReference type="Proteomes" id="UP000425960"/>
    </source>
</evidence>
<keyword evidence="1" id="KW-1133">Transmembrane helix</keyword>
<proteinExistence type="predicted"/>
<dbReference type="RefSeq" id="WP_155311777.1">
    <property type="nucleotide sequence ID" value="NZ_AP021876.1"/>
</dbReference>
<gene>
    <name evidence="2" type="ORF">DSCO28_48200</name>
</gene>
<name>A0A5K7ZVQ2_9BACT</name>
<dbReference type="AlphaFoldDB" id="A0A5K7ZVQ2"/>
<accession>A0A5K7ZVQ2</accession>